<dbReference type="Proteomes" id="UP000677126">
    <property type="component" value="Chromosome"/>
</dbReference>
<dbReference type="EMBL" id="CP054856">
    <property type="protein sequence ID" value="QVM82967.1"/>
    <property type="molecule type" value="Genomic_DNA"/>
</dbReference>
<dbReference type="Pfam" id="PF02498">
    <property type="entry name" value="Bro-N"/>
    <property type="match status" value="1"/>
</dbReference>
<gene>
    <name evidence="2" type="ORF">HT578_03900</name>
</gene>
<dbReference type="InterPro" id="IPR003497">
    <property type="entry name" value="BRO_N_domain"/>
</dbReference>
<evidence type="ECO:0000259" key="1">
    <source>
        <dbReference type="PROSITE" id="PS51750"/>
    </source>
</evidence>
<dbReference type="PANTHER" id="PTHR36180">
    <property type="entry name" value="DNA-BINDING PROTEIN-RELATED-RELATED"/>
    <property type="match status" value="1"/>
</dbReference>
<accession>A0ABX8E1G7</accession>
<organism evidence="2 3">
    <name type="scientific">Novosphingobium decolorationis</name>
    <dbReference type="NCBI Taxonomy" id="2698673"/>
    <lineage>
        <taxon>Bacteria</taxon>
        <taxon>Pseudomonadati</taxon>
        <taxon>Pseudomonadota</taxon>
        <taxon>Alphaproteobacteria</taxon>
        <taxon>Sphingomonadales</taxon>
        <taxon>Sphingomonadaceae</taxon>
        <taxon>Novosphingobium</taxon>
    </lineage>
</organism>
<protein>
    <recommendedName>
        <fullName evidence="1">Bro-N domain-containing protein</fullName>
    </recommendedName>
</protein>
<reference evidence="2 3" key="1">
    <citation type="journal article" date="2021" name="Int. J. Syst. Evol. Microbiol.">
        <title>Novosphingobium decolorationis sp. nov., an aniline blue-decolourizing bacterium isolated from East Pacific sediment.</title>
        <authorList>
            <person name="Chen X."/>
            <person name="Dong B."/>
            <person name="Chen T."/>
            <person name="Ren N."/>
            <person name="Wang J."/>
            <person name="Xu Y."/>
            <person name="Yang J."/>
            <person name="Zhu S."/>
            <person name="Chen J."/>
        </authorList>
    </citation>
    <scope>NUCLEOTIDE SEQUENCE [LARGE SCALE GENOMIC DNA]</scope>
    <source>
        <strain evidence="2 3">502str22</strain>
    </source>
</reference>
<evidence type="ECO:0000313" key="2">
    <source>
        <dbReference type="EMBL" id="QVM82967.1"/>
    </source>
</evidence>
<feature type="domain" description="Bro-N" evidence="1">
    <location>
        <begin position="1"/>
        <end position="104"/>
    </location>
</feature>
<dbReference type="PANTHER" id="PTHR36180:SF2">
    <property type="entry name" value="BRO FAMILY PROTEIN"/>
    <property type="match status" value="1"/>
</dbReference>
<dbReference type="SMART" id="SM01040">
    <property type="entry name" value="Bro-N"/>
    <property type="match status" value="1"/>
</dbReference>
<proteinExistence type="predicted"/>
<keyword evidence="3" id="KW-1185">Reference proteome</keyword>
<sequence>MSALLAYQFDEEPVRIIVRDGEPWFVASDIAQALGYRDAPTMARNLDEDEKGTHNVCTLGGEQQMLIVSESGMYAAVLKSRRDEARRFRKWVTAEVLPALRRTGRYQLTELEPAPPQATDLDPPRMLAGVSVVREARRLYGPAAARSLWAQVGLPPVIADSEAVFDTDPLAAPLQAALQGKMQITIAEAADAMGIRDLDWTTRHRIGRLLHLWGWSAKNEKVAKHRTARVFRRPESREGLA</sequence>
<evidence type="ECO:0000313" key="3">
    <source>
        <dbReference type="Proteomes" id="UP000677126"/>
    </source>
</evidence>
<name>A0ABX8E1G7_9SPHN</name>
<dbReference type="PROSITE" id="PS51750">
    <property type="entry name" value="BRO_N"/>
    <property type="match status" value="1"/>
</dbReference>
<dbReference type="RefSeq" id="WP_213502252.1">
    <property type="nucleotide sequence ID" value="NZ_CP054856.1"/>
</dbReference>